<dbReference type="Proteomes" id="UP000326340">
    <property type="component" value="Unassembled WGS sequence"/>
</dbReference>
<accession>A0A5Q4BAJ5</accession>
<evidence type="ECO:0000256" key="1">
    <source>
        <dbReference type="SAM" id="MobiDB-lite"/>
    </source>
</evidence>
<sequence>MKFLNAILFASLAAAASSRSRSSTSTSSTSTVTDAPEETKRPESPCFPEQTLTWNTGQIAGSGGWA</sequence>
<evidence type="ECO:0000313" key="3">
    <source>
        <dbReference type="EMBL" id="TQN63757.1"/>
    </source>
</evidence>
<dbReference type="AlphaFoldDB" id="A0A5Q4BAJ5"/>
<feature type="chain" id="PRO_5024786656" evidence="2">
    <location>
        <begin position="19"/>
        <end position="66"/>
    </location>
</feature>
<feature type="signal peptide" evidence="2">
    <location>
        <begin position="1"/>
        <end position="18"/>
    </location>
</feature>
<protein>
    <submittedName>
        <fullName evidence="3">Uncharacterized protein</fullName>
    </submittedName>
</protein>
<keyword evidence="4" id="KW-1185">Reference proteome</keyword>
<organism evidence="3 4">
    <name type="scientific">Colletotrichum shisoi</name>
    <dbReference type="NCBI Taxonomy" id="2078593"/>
    <lineage>
        <taxon>Eukaryota</taxon>
        <taxon>Fungi</taxon>
        <taxon>Dikarya</taxon>
        <taxon>Ascomycota</taxon>
        <taxon>Pezizomycotina</taxon>
        <taxon>Sordariomycetes</taxon>
        <taxon>Hypocreomycetidae</taxon>
        <taxon>Glomerellales</taxon>
        <taxon>Glomerellaceae</taxon>
        <taxon>Colletotrichum</taxon>
        <taxon>Colletotrichum destructivum species complex</taxon>
    </lineage>
</organism>
<keyword evidence="2" id="KW-0732">Signal</keyword>
<feature type="non-terminal residue" evidence="3">
    <location>
        <position position="66"/>
    </location>
</feature>
<dbReference type="OrthoDB" id="4843349at2759"/>
<gene>
    <name evidence="3" type="ORF">CSHISOI_11660</name>
</gene>
<name>A0A5Q4BAJ5_9PEZI</name>
<proteinExistence type="predicted"/>
<comment type="caution">
    <text evidence="3">The sequence shown here is derived from an EMBL/GenBank/DDBJ whole genome shotgun (WGS) entry which is preliminary data.</text>
</comment>
<feature type="region of interest" description="Disordered" evidence="1">
    <location>
        <begin position="16"/>
        <end position="66"/>
    </location>
</feature>
<evidence type="ECO:0000256" key="2">
    <source>
        <dbReference type="SAM" id="SignalP"/>
    </source>
</evidence>
<feature type="compositionally biased region" description="Low complexity" evidence="1">
    <location>
        <begin position="16"/>
        <end position="31"/>
    </location>
</feature>
<dbReference type="EMBL" id="PUHP01003966">
    <property type="protein sequence ID" value="TQN63757.1"/>
    <property type="molecule type" value="Genomic_DNA"/>
</dbReference>
<reference evidence="3 4" key="1">
    <citation type="journal article" date="2019" name="Sci. Rep.">
        <title>Colletotrichum shisoi sp. nov., an anthracnose pathogen of Perilla frutescens in Japan: molecular phylogenetic, morphological and genomic evidence.</title>
        <authorList>
            <person name="Gan P."/>
            <person name="Tsushima A."/>
            <person name="Hiroyama R."/>
            <person name="Narusaka M."/>
            <person name="Takano Y."/>
            <person name="Narusaka Y."/>
            <person name="Kawaradani M."/>
            <person name="Damm U."/>
            <person name="Shirasu K."/>
        </authorList>
    </citation>
    <scope>NUCLEOTIDE SEQUENCE [LARGE SCALE GENOMIC DNA]</scope>
    <source>
        <strain evidence="3 4">PG-2018a</strain>
    </source>
</reference>
<feature type="compositionally biased region" description="Polar residues" evidence="1">
    <location>
        <begin position="50"/>
        <end position="59"/>
    </location>
</feature>
<evidence type="ECO:0000313" key="4">
    <source>
        <dbReference type="Proteomes" id="UP000326340"/>
    </source>
</evidence>